<dbReference type="SUPFAM" id="SSF81383">
    <property type="entry name" value="F-box domain"/>
    <property type="match status" value="1"/>
</dbReference>
<evidence type="ECO:0000313" key="3">
    <source>
        <dbReference type="Proteomes" id="UP000027138"/>
    </source>
</evidence>
<name>A0A067KSF7_JATCU</name>
<dbReference type="SMART" id="SM00579">
    <property type="entry name" value="FBD"/>
    <property type="match status" value="1"/>
</dbReference>
<dbReference type="SMART" id="SM00256">
    <property type="entry name" value="FBOX"/>
    <property type="match status" value="1"/>
</dbReference>
<dbReference type="CDD" id="cd22160">
    <property type="entry name" value="F-box_AtFBL13-like"/>
    <property type="match status" value="1"/>
</dbReference>
<organism evidence="2 3">
    <name type="scientific">Jatropha curcas</name>
    <name type="common">Barbados nut</name>
    <dbReference type="NCBI Taxonomy" id="180498"/>
    <lineage>
        <taxon>Eukaryota</taxon>
        <taxon>Viridiplantae</taxon>
        <taxon>Streptophyta</taxon>
        <taxon>Embryophyta</taxon>
        <taxon>Tracheophyta</taxon>
        <taxon>Spermatophyta</taxon>
        <taxon>Magnoliopsida</taxon>
        <taxon>eudicotyledons</taxon>
        <taxon>Gunneridae</taxon>
        <taxon>Pentapetalae</taxon>
        <taxon>rosids</taxon>
        <taxon>fabids</taxon>
        <taxon>Malpighiales</taxon>
        <taxon>Euphorbiaceae</taxon>
        <taxon>Crotonoideae</taxon>
        <taxon>Jatropheae</taxon>
        <taxon>Jatropha</taxon>
    </lineage>
</organism>
<accession>A0A067KSF7</accession>
<dbReference type="Pfam" id="PF24758">
    <property type="entry name" value="LRR_At5g56370"/>
    <property type="match status" value="1"/>
</dbReference>
<dbReference type="InterPro" id="IPR006566">
    <property type="entry name" value="FBD"/>
</dbReference>
<dbReference type="InterPro" id="IPR001810">
    <property type="entry name" value="F-box_dom"/>
</dbReference>
<dbReference type="InterPro" id="IPR053781">
    <property type="entry name" value="F-box_AtFBL13-like"/>
</dbReference>
<dbReference type="PROSITE" id="PS50181">
    <property type="entry name" value="FBOX"/>
    <property type="match status" value="1"/>
</dbReference>
<evidence type="ECO:0000259" key="1">
    <source>
        <dbReference type="PROSITE" id="PS50181"/>
    </source>
</evidence>
<dbReference type="InterPro" id="IPR032675">
    <property type="entry name" value="LRR_dom_sf"/>
</dbReference>
<gene>
    <name evidence="2" type="ORF">JCGZ_00834</name>
</gene>
<proteinExistence type="predicted"/>
<protein>
    <recommendedName>
        <fullName evidence="1">F-box domain-containing protein</fullName>
    </recommendedName>
</protein>
<sequence length="460" mass="53050">MDVAISLPLNKQKLAMRQHVTDGMDIISVLPEEVLHYILSFLPMKDIVRTSLLSKRWKYKWKSNPRYDFDAMSDDFKNNRSQGMEMSLQRSVHQVLSCDNSDCIEKFRLRLRGSVIESDVCRWISNAVKRKVQELDISLRLGKRFPLPHILFTSESLITLKLEMRCALHIPRSICFPKLKSLYLSHAVFEDEKSLNLLFSGCPVLQELVIYCWYWETVENVTVSLPTLRTLTIYYDPFCPKHLLGCAVNISARNLISLHCTSCLTINFSFCDLFSLVDAYIDVPSLWPSEGQKVALCAAKLLHGILRVKSLVLTEHATEVLRYLENFRAPLPMFSNLTHLKVELGWCDYIDTRLIYFLQKSPNLRSLEIPEGHKPRTHFNIVPHCLTSCLKFLRISYFKGDVGRVKFLEYFVKNAAVLERITFLCSGDFLEDLEKQRDISHLLQLSRGGLASCLIEFIDG</sequence>
<dbReference type="Proteomes" id="UP000027138">
    <property type="component" value="Unassembled WGS sequence"/>
</dbReference>
<dbReference type="Gene3D" id="1.20.1280.50">
    <property type="match status" value="1"/>
</dbReference>
<reference evidence="2 3" key="1">
    <citation type="journal article" date="2014" name="PLoS ONE">
        <title>Global Analysis of Gene Expression Profiles in Physic Nut (Jatropha curcas L.) Seedlings Exposed to Salt Stress.</title>
        <authorList>
            <person name="Zhang L."/>
            <person name="Zhang C."/>
            <person name="Wu P."/>
            <person name="Chen Y."/>
            <person name="Li M."/>
            <person name="Jiang H."/>
            <person name="Wu G."/>
        </authorList>
    </citation>
    <scope>NUCLEOTIDE SEQUENCE [LARGE SCALE GENOMIC DNA]</scope>
    <source>
        <strain evidence="3">cv. GZQX0401</strain>
        <tissue evidence="2">Young leaves</tissue>
    </source>
</reference>
<dbReference type="EMBL" id="KK914353">
    <property type="protein sequence ID" value="KDP39077.1"/>
    <property type="molecule type" value="Genomic_DNA"/>
</dbReference>
<dbReference type="SUPFAM" id="SSF52047">
    <property type="entry name" value="RNI-like"/>
    <property type="match status" value="1"/>
</dbReference>
<dbReference type="PANTHER" id="PTHR31900">
    <property type="entry name" value="F-BOX/RNI SUPERFAMILY PROTEIN-RELATED"/>
    <property type="match status" value="1"/>
</dbReference>
<dbReference type="InterPro" id="IPR050232">
    <property type="entry name" value="FBL13/AtMIF1-like"/>
</dbReference>
<keyword evidence="3" id="KW-1185">Reference proteome</keyword>
<dbReference type="AlphaFoldDB" id="A0A067KSF7"/>
<dbReference type="OrthoDB" id="819388at2759"/>
<dbReference type="InterPro" id="IPR055411">
    <property type="entry name" value="LRR_FXL15/At3g58940/PEG3-like"/>
</dbReference>
<dbReference type="Pfam" id="PF00646">
    <property type="entry name" value="F-box"/>
    <property type="match status" value="1"/>
</dbReference>
<evidence type="ECO:0000313" key="2">
    <source>
        <dbReference type="EMBL" id="KDP39077.1"/>
    </source>
</evidence>
<dbReference type="Pfam" id="PF08387">
    <property type="entry name" value="FBD"/>
    <property type="match status" value="1"/>
</dbReference>
<dbReference type="Gene3D" id="3.80.10.10">
    <property type="entry name" value="Ribonuclease Inhibitor"/>
    <property type="match status" value="1"/>
</dbReference>
<feature type="domain" description="F-box" evidence="1">
    <location>
        <begin position="24"/>
        <end position="58"/>
    </location>
</feature>
<dbReference type="PANTHER" id="PTHR31900:SF30">
    <property type="entry name" value="SUPERFAMILY PROTEIN, PUTATIVE-RELATED"/>
    <property type="match status" value="1"/>
</dbReference>
<dbReference type="InterPro" id="IPR036047">
    <property type="entry name" value="F-box-like_dom_sf"/>
</dbReference>